<evidence type="ECO:0000256" key="3">
    <source>
        <dbReference type="ARBA" id="ARBA00022692"/>
    </source>
</evidence>
<dbReference type="RefSeq" id="WP_141270870.1">
    <property type="nucleotide sequence ID" value="NZ_BJLH01000006.1"/>
</dbReference>
<dbReference type="OrthoDB" id="9813917at2"/>
<name>A0A4Y3INM2_9VIBR</name>
<evidence type="ECO:0000256" key="1">
    <source>
        <dbReference type="ARBA" id="ARBA00004651"/>
    </source>
</evidence>
<keyword evidence="4 7" id="KW-1133">Transmembrane helix</keyword>
<keyword evidence="2" id="KW-1003">Cell membrane</keyword>
<evidence type="ECO:0000256" key="2">
    <source>
        <dbReference type="ARBA" id="ARBA00022475"/>
    </source>
</evidence>
<evidence type="ECO:0000256" key="6">
    <source>
        <dbReference type="ARBA" id="ARBA00034125"/>
    </source>
</evidence>
<keyword evidence="5 7" id="KW-0472">Membrane</keyword>
<organism evidence="9 10">
    <name type="scientific">Vibrio comitans NBRC 102076</name>
    <dbReference type="NCBI Taxonomy" id="1219078"/>
    <lineage>
        <taxon>Bacteria</taxon>
        <taxon>Pseudomonadati</taxon>
        <taxon>Pseudomonadota</taxon>
        <taxon>Gammaproteobacteria</taxon>
        <taxon>Vibrionales</taxon>
        <taxon>Vibrionaceae</taxon>
        <taxon>Vibrio</taxon>
    </lineage>
</organism>
<dbReference type="GO" id="GO:0022857">
    <property type="term" value="F:transmembrane transporter activity"/>
    <property type="evidence" value="ECO:0007669"/>
    <property type="project" value="InterPro"/>
</dbReference>
<dbReference type="GO" id="GO:0005886">
    <property type="term" value="C:plasma membrane"/>
    <property type="evidence" value="ECO:0007669"/>
    <property type="project" value="UniProtKB-SubCell"/>
</dbReference>
<dbReference type="EMBL" id="BJLH01000006">
    <property type="protein sequence ID" value="GEA60434.1"/>
    <property type="molecule type" value="Genomic_DNA"/>
</dbReference>
<evidence type="ECO:0000256" key="5">
    <source>
        <dbReference type="ARBA" id="ARBA00023136"/>
    </source>
</evidence>
<dbReference type="InterPro" id="IPR050539">
    <property type="entry name" value="ThrE_Dicarb/AminoAcid_Exp"/>
</dbReference>
<proteinExistence type="inferred from homology"/>
<dbReference type="InterPro" id="IPR010619">
    <property type="entry name" value="ThrE-like_N"/>
</dbReference>
<dbReference type="PANTHER" id="PTHR34390:SF2">
    <property type="entry name" value="SUCCINATE TRANSPORTER SUBUNIT YJJP-RELATED"/>
    <property type="match status" value="1"/>
</dbReference>
<dbReference type="PANTHER" id="PTHR34390">
    <property type="entry name" value="UPF0442 PROTEIN YJJB-RELATED"/>
    <property type="match status" value="1"/>
</dbReference>
<feature type="transmembrane region" description="Helical" evidence="7">
    <location>
        <begin position="193"/>
        <end position="216"/>
    </location>
</feature>
<sequence>MESKQRAVSRLIAQAGQMLHAHGAESALIGGIMERMGLACGMDEVEVSLSASSLVVTTVTHEHCMTTARRCPDRGINMRAVTEVQRICIMLEKGILDHELAQQKLNKITPERYNRWLVVFMIGLSCASFSHLAGGDSAVFAMTFVASAIGMIVRQEIGHRHFNPMLNFATTAFVTTFISAQAVVFEIGNNPNVVMASSVLMLVPGFPLINSVADVLKGYINMGIARFVMGSLLTLATCLGIVAVSGVLGMFGVTL</sequence>
<keyword evidence="10" id="KW-1185">Reference proteome</keyword>
<evidence type="ECO:0000259" key="8">
    <source>
        <dbReference type="Pfam" id="PF06738"/>
    </source>
</evidence>
<comment type="similarity">
    <text evidence="6">Belongs to the ThrE exporter (TC 2.A.79) family.</text>
</comment>
<reference evidence="9 10" key="1">
    <citation type="submission" date="2019-06" db="EMBL/GenBank/DDBJ databases">
        <title>Whole genome shotgun sequence of Vibrio comitans NBRC 102076.</title>
        <authorList>
            <person name="Hosoyama A."/>
            <person name="Uohara A."/>
            <person name="Ohji S."/>
            <person name="Ichikawa N."/>
        </authorList>
    </citation>
    <scope>NUCLEOTIDE SEQUENCE [LARGE SCALE GENOMIC DNA]</scope>
    <source>
        <strain evidence="9 10">NBRC 102076</strain>
    </source>
</reference>
<feature type="transmembrane region" description="Helical" evidence="7">
    <location>
        <begin position="137"/>
        <end position="153"/>
    </location>
</feature>
<evidence type="ECO:0000256" key="7">
    <source>
        <dbReference type="SAM" id="Phobius"/>
    </source>
</evidence>
<feature type="transmembrane region" description="Helical" evidence="7">
    <location>
        <begin position="165"/>
        <end position="187"/>
    </location>
</feature>
<accession>A0A4Y3INM2</accession>
<feature type="domain" description="Threonine/serine exporter-like N-terminal" evidence="8">
    <location>
        <begin position="10"/>
        <end position="244"/>
    </location>
</feature>
<keyword evidence="3 7" id="KW-0812">Transmembrane</keyword>
<gene>
    <name evidence="9" type="ORF">VCO01S_16270</name>
</gene>
<comment type="subcellular location">
    <subcellularLocation>
        <location evidence="1">Cell membrane</location>
        <topology evidence="1">Multi-pass membrane protein</topology>
    </subcellularLocation>
</comment>
<feature type="transmembrane region" description="Helical" evidence="7">
    <location>
        <begin position="113"/>
        <end position="131"/>
    </location>
</feature>
<evidence type="ECO:0000313" key="9">
    <source>
        <dbReference type="EMBL" id="GEA60434.1"/>
    </source>
</evidence>
<dbReference type="GO" id="GO:0015744">
    <property type="term" value="P:succinate transport"/>
    <property type="evidence" value="ECO:0007669"/>
    <property type="project" value="TreeGrafter"/>
</dbReference>
<dbReference type="Proteomes" id="UP000318242">
    <property type="component" value="Unassembled WGS sequence"/>
</dbReference>
<feature type="transmembrane region" description="Helical" evidence="7">
    <location>
        <begin position="228"/>
        <end position="253"/>
    </location>
</feature>
<comment type="caution">
    <text evidence="9">The sequence shown here is derived from an EMBL/GenBank/DDBJ whole genome shotgun (WGS) entry which is preliminary data.</text>
</comment>
<dbReference type="Pfam" id="PF06738">
    <property type="entry name" value="ThrE"/>
    <property type="match status" value="1"/>
</dbReference>
<evidence type="ECO:0000313" key="10">
    <source>
        <dbReference type="Proteomes" id="UP000318242"/>
    </source>
</evidence>
<dbReference type="AlphaFoldDB" id="A0A4Y3INM2"/>
<evidence type="ECO:0000256" key="4">
    <source>
        <dbReference type="ARBA" id="ARBA00022989"/>
    </source>
</evidence>
<protein>
    <recommendedName>
        <fullName evidence="8">Threonine/serine exporter-like N-terminal domain-containing protein</fullName>
    </recommendedName>
</protein>